<reference evidence="1" key="1">
    <citation type="submission" date="2015-10" db="EMBL/GenBank/DDBJ databases">
        <authorList>
            <person name="Regsiter A."/>
            <person name="william w."/>
        </authorList>
    </citation>
    <scope>NUCLEOTIDE SEQUENCE</scope>
    <source>
        <strain evidence="1">Montdore</strain>
    </source>
</reference>
<accession>A0A292Q979</accession>
<dbReference type="EMBL" id="LN890945">
    <property type="protein sequence ID" value="CUS15631.1"/>
    <property type="molecule type" value="Genomic_DNA"/>
</dbReference>
<feature type="non-terminal residue" evidence="1">
    <location>
        <position position="75"/>
    </location>
</feature>
<gene>
    <name evidence="1" type="ORF">GSTUAT00000334001</name>
</gene>
<sequence length="75" mass="8488">IPRYNLFDCWPGVGFNRAERGDGRFSPSPNPDKLIPIPFDFIYIRREILHASHTSLQASGPPSRLVSERPILVQA</sequence>
<name>A0A292Q979_9PEZI</name>
<protein>
    <submittedName>
        <fullName evidence="1">Uncharacterized protein</fullName>
    </submittedName>
</protein>
<evidence type="ECO:0000313" key="2">
    <source>
        <dbReference type="Proteomes" id="UP001412239"/>
    </source>
</evidence>
<dbReference type="Proteomes" id="UP001412239">
    <property type="component" value="Unassembled WGS sequence"/>
</dbReference>
<evidence type="ECO:0000313" key="1">
    <source>
        <dbReference type="EMBL" id="CUS15631.1"/>
    </source>
</evidence>
<dbReference type="AlphaFoldDB" id="A0A292Q979"/>
<keyword evidence="2" id="KW-1185">Reference proteome</keyword>
<proteinExistence type="predicted"/>
<organism evidence="1 2">
    <name type="scientific">Tuber aestivum</name>
    <name type="common">summer truffle</name>
    <dbReference type="NCBI Taxonomy" id="59557"/>
    <lineage>
        <taxon>Eukaryota</taxon>
        <taxon>Fungi</taxon>
        <taxon>Dikarya</taxon>
        <taxon>Ascomycota</taxon>
        <taxon>Pezizomycotina</taxon>
        <taxon>Pezizomycetes</taxon>
        <taxon>Pezizales</taxon>
        <taxon>Tuberaceae</taxon>
        <taxon>Tuber</taxon>
    </lineage>
</organism>